<dbReference type="GO" id="GO:0031267">
    <property type="term" value="F:small GTPase binding"/>
    <property type="evidence" value="ECO:0007669"/>
    <property type="project" value="TreeGrafter"/>
</dbReference>
<dbReference type="GO" id="GO:0048471">
    <property type="term" value="C:perinuclear region of cytoplasm"/>
    <property type="evidence" value="ECO:0007669"/>
    <property type="project" value="TreeGrafter"/>
</dbReference>
<evidence type="ECO:0008006" key="6">
    <source>
        <dbReference type="Google" id="ProtNLM"/>
    </source>
</evidence>
<evidence type="ECO:0000256" key="3">
    <source>
        <dbReference type="ARBA" id="ARBA00022737"/>
    </source>
</evidence>
<dbReference type="SUPFAM" id="SSF52047">
    <property type="entry name" value="RNI-like"/>
    <property type="match status" value="2"/>
</dbReference>
<dbReference type="FunFam" id="3.80.10.10:FF:000933">
    <property type="entry name" value="RNI-like superfamily protein"/>
    <property type="match status" value="1"/>
</dbReference>
<evidence type="ECO:0000256" key="1">
    <source>
        <dbReference type="ARBA" id="ARBA00022468"/>
    </source>
</evidence>
<dbReference type="InterPro" id="IPR032675">
    <property type="entry name" value="LRR_dom_sf"/>
</dbReference>
<organism evidence="4 5">
    <name type="scientific">Anisodus tanguticus</name>
    <dbReference type="NCBI Taxonomy" id="243964"/>
    <lineage>
        <taxon>Eukaryota</taxon>
        <taxon>Viridiplantae</taxon>
        <taxon>Streptophyta</taxon>
        <taxon>Embryophyta</taxon>
        <taxon>Tracheophyta</taxon>
        <taxon>Spermatophyta</taxon>
        <taxon>Magnoliopsida</taxon>
        <taxon>eudicotyledons</taxon>
        <taxon>Gunneridae</taxon>
        <taxon>Pentapetalae</taxon>
        <taxon>asterids</taxon>
        <taxon>lamiids</taxon>
        <taxon>Solanales</taxon>
        <taxon>Solanaceae</taxon>
        <taxon>Solanoideae</taxon>
        <taxon>Hyoscyameae</taxon>
        <taxon>Anisodus</taxon>
    </lineage>
</organism>
<evidence type="ECO:0000313" key="4">
    <source>
        <dbReference type="EMBL" id="KAK4358200.1"/>
    </source>
</evidence>
<keyword evidence="1" id="KW-0343">GTPase activation</keyword>
<dbReference type="PANTHER" id="PTHR24113">
    <property type="entry name" value="RAN GTPASE-ACTIVATING PROTEIN 1"/>
    <property type="match status" value="1"/>
</dbReference>
<dbReference type="GO" id="GO:0005096">
    <property type="term" value="F:GTPase activator activity"/>
    <property type="evidence" value="ECO:0007669"/>
    <property type="project" value="UniProtKB-KW"/>
</dbReference>
<name>A0AAE1RV36_9SOLA</name>
<dbReference type="Proteomes" id="UP001291623">
    <property type="component" value="Unassembled WGS sequence"/>
</dbReference>
<dbReference type="Gene3D" id="3.80.10.10">
    <property type="entry name" value="Ribonuclease Inhibitor"/>
    <property type="match status" value="3"/>
</dbReference>
<dbReference type="GO" id="GO:0005634">
    <property type="term" value="C:nucleus"/>
    <property type="evidence" value="ECO:0007669"/>
    <property type="project" value="TreeGrafter"/>
</dbReference>
<evidence type="ECO:0000256" key="2">
    <source>
        <dbReference type="ARBA" id="ARBA00022614"/>
    </source>
</evidence>
<dbReference type="GO" id="GO:0005829">
    <property type="term" value="C:cytosol"/>
    <property type="evidence" value="ECO:0007669"/>
    <property type="project" value="TreeGrafter"/>
</dbReference>
<dbReference type="Pfam" id="PF13516">
    <property type="entry name" value="LRR_6"/>
    <property type="match status" value="8"/>
</dbReference>
<reference evidence="4" key="1">
    <citation type="submission" date="2023-12" db="EMBL/GenBank/DDBJ databases">
        <title>Genome assembly of Anisodus tanguticus.</title>
        <authorList>
            <person name="Wang Y.-J."/>
        </authorList>
    </citation>
    <scope>NUCLEOTIDE SEQUENCE</scope>
    <source>
        <strain evidence="4">KB-2021</strain>
        <tissue evidence="4">Leaf</tissue>
    </source>
</reference>
<dbReference type="InterPro" id="IPR027038">
    <property type="entry name" value="RanGap"/>
</dbReference>
<sequence>MGSPSTLSLCSHPTVNFEFNRRKIGYGRQQSLSSSSSYCLLRISPVYISRRRNCLQLRHVIVGAASSSTGPTRSTSSRRVYKESLAQSPAVPVEQITSFVVPAGAFVLNRSASRNCDKINEIANGNFDILALVFSPCQVSGTVKALVFGVGANIDGFSVLEDTGRVVWKLVEKVLLPKPAKTPSEESKPTQGQGVKWSIAAGTNLLPGFGAKIERESKLKLNDFAKELRSFSIVDMSGRNFGDEGLFFLAESLAYNQTAEEVNFAANGITVDGLKAFDGILQKNIALKTLNLSGNAIGDEGAKCLCDILANNSGIQKLQLNSTGLGDEGAKAIGEMLKKNSTLRVLELNNNLIDYSGFSGLAGSLLENKTLQSLHLNGNYGGALGAAALAKGLESNKSLRGNSVGDEGVRALISGLSLRKGKLVLLDLANNSVTARGAFHVAEYVKKSKSLLWLNLYMNDIKDEGAEKIAEALKENRSITNVDLGGNDIHAKGISAIAEVLKDNSVITSLELGYNPIGPEGAMTLAEVLKFHGNVKDLMLGWCQIGPKGAEYFAEMLKYNSTISTLDLRANGLRDEGAICFARSLRVVNEALTTLNLGFNEIRDEGAFSIAQALKANEDVRLTSLNLASNFLTKLGQTALTDARDHVFEMTDKELAVMF</sequence>
<protein>
    <recommendedName>
        <fullName evidence="6">Protein NLRC3</fullName>
    </recommendedName>
</protein>
<keyword evidence="2" id="KW-0433">Leucine-rich repeat</keyword>
<dbReference type="SMART" id="SM00368">
    <property type="entry name" value="LRR_RI"/>
    <property type="match status" value="12"/>
</dbReference>
<dbReference type="InterPro" id="IPR001611">
    <property type="entry name" value="Leu-rich_rpt"/>
</dbReference>
<accession>A0AAE1RV36</accession>
<evidence type="ECO:0000313" key="5">
    <source>
        <dbReference type="Proteomes" id="UP001291623"/>
    </source>
</evidence>
<dbReference type="GO" id="GO:0006913">
    <property type="term" value="P:nucleocytoplasmic transport"/>
    <property type="evidence" value="ECO:0007669"/>
    <property type="project" value="TreeGrafter"/>
</dbReference>
<gene>
    <name evidence="4" type="ORF">RND71_023810</name>
</gene>
<keyword evidence="5" id="KW-1185">Reference proteome</keyword>
<dbReference type="EMBL" id="JAVYJV010000012">
    <property type="protein sequence ID" value="KAK4358200.1"/>
    <property type="molecule type" value="Genomic_DNA"/>
</dbReference>
<dbReference type="PANTHER" id="PTHR24113:SF12">
    <property type="entry name" value="RAN GTPASE-ACTIVATING PROTEIN 1"/>
    <property type="match status" value="1"/>
</dbReference>
<dbReference type="AlphaFoldDB" id="A0AAE1RV36"/>
<comment type="caution">
    <text evidence="4">The sequence shown here is derived from an EMBL/GenBank/DDBJ whole genome shotgun (WGS) entry which is preliminary data.</text>
</comment>
<proteinExistence type="predicted"/>
<keyword evidence="3" id="KW-0677">Repeat</keyword>